<gene>
    <name evidence="2" type="ORF">C7449_101427</name>
</gene>
<organism evidence="2 3">
    <name type="scientific">Mycoplana dimorpha</name>
    <dbReference type="NCBI Taxonomy" id="28320"/>
    <lineage>
        <taxon>Bacteria</taxon>
        <taxon>Pseudomonadati</taxon>
        <taxon>Pseudomonadota</taxon>
        <taxon>Alphaproteobacteria</taxon>
        <taxon>Hyphomicrobiales</taxon>
        <taxon>Rhizobiaceae</taxon>
        <taxon>Mycoplana</taxon>
    </lineage>
</organism>
<dbReference type="RefSeq" id="WP_108001106.1">
    <property type="nucleotide sequence ID" value="NZ_JBHEEX010000006.1"/>
</dbReference>
<keyword evidence="3" id="KW-1185">Reference proteome</keyword>
<feature type="region of interest" description="Disordered" evidence="1">
    <location>
        <begin position="1"/>
        <end position="21"/>
    </location>
</feature>
<feature type="region of interest" description="Disordered" evidence="1">
    <location>
        <begin position="36"/>
        <end position="60"/>
    </location>
</feature>
<evidence type="ECO:0000313" key="3">
    <source>
        <dbReference type="Proteomes" id="UP000241247"/>
    </source>
</evidence>
<protein>
    <submittedName>
        <fullName evidence="2">Uncharacterized protein</fullName>
    </submittedName>
</protein>
<accession>A0A2T5BID7</accession>
<name>A0A2T5BID7_MYCDI</name>
<reference evidence="2 3" key="1">
    <citation type="submission" date="2018-04" db="EMBL/GenBank/DDBJ databases">
        <title>Genomic Encyclopedia of Type Strains, Phase IV (KMG-IV): sequencing the most valuable type-strain genomes for metagenomic binning, comparative biology and taxonomic classification.</title>
        <authorList>
            <person name="Goeker M."/>
        </authorList>
    </citation>
    <scope>NUCLEOTIDE SEQUENCE [LARGE SCALE GENOMIC DNA]</scope>
    <source>
        <strain evidence="2 3">DSM 7138</strain>
    </source>
</reference>
<proteinExistence type="predicted"/>
<dbReference type="EMBL" id="PZZZ01000001">
    <property type="protein sequence ID" value="PTM98761.1"/>
    <property type="molecule type" value="Genomic_DNA"/>
</dbReference>
<evidence type="ECO:0000256" key="1">
    <source>
        <dbReference type="SAM" id="MobiDB-lite"/>
    </source>
</evidence>
<evidence type="ECO:0000313" key="2">
    <source>
        <dbReference type="EMBL" id="PTM98761.1"/>
    </source>
</evidence>
<comment type="caution">
    <text evidence="2">The sequence shown here is derived from an EMBL/GenBank/DDBJ whole genome shotgun (WGS) entry which is preliminary data.</text>
</comment>
<dbReference type="Proteomes" id="UP000241247">
    <property type="component" value="Unassembled WGS sequence"/>
</dbReference>
<sequence length="60" mass="6469">MFTDGAKRSIAPETNDDGKLVDQYKPLGLKAVLAAASQRRPQTPKTVKPELPAGLKHIEA</sequence>
<dbReference type="AlphaFoldDB" id="A0A2T5BID7"/>
<dbReference type="OrthoDB" id="8420582at2"/>